<organism evidence="1 2">
    <name type="scientific">Malus domestica</name>
    <name type="common">Apple</name>
    <name type="synonym">Pyrus malus</name>
    <dbReference type="NCBI Taxonomy" id="3750"/>
    <lineage>
        <taxon>Eukaryota</taxon>
        <taxon>Viridiplantae</taxon>
        <taxon>Streptophyta</taxon>
        <taxon>Embryophyta</taxon>
        <taxon>Tracheophyta</taxon>
        <taxon>Spermatophyta</taxon>
        <taxon>Magnoliopsida</taxon>
        <taxon>eudicotyledons</taxon>
        <taxon>Gunneridae</taxon>
        <taxon>Pentapetalae</taxon>
        <taxon>rosids</taxon>
        <taxon>fabids</taxon>
        <taxon>Rosales</taxon>
        <taxon>Rosaceae</taxon>
        <taxon>Amygdaloideae</taxon>
        <taxon>Maleae</taxon>
        <taxon>Malus</taxon>
    </lineage>
</organism>
<evidence type="ECO:0000313" key="1">
    <source>
        <dbReference type="EMBL" id="RXH78787.1"/>
    </source>
</evidence>
<evidence type="ECO:0000313" key="2">
    <source>
        <dbReference type="Proteomes" id="UP000290289"/>
    </source>
</evidence>
<proteinExistence type="predicted"/>
<gene>
    <name evidence="1" type="ORF">DVH24_002305</name>
</gene>
<accession>A0A498I9W6</accession>
<dbReference type="AlphaFoldDB" id="A0A498I9W6"/>
<dbReference type="EMBL" id="RDQH01000339">
    <property type="protein sequence ID" value="RXH78787.1"/>
    <property type="molecule type" value="Genomic_DNA"/>
</dbReference>
<sequence>MHVLTPKGSQEAEQFVTDRKSMKEINTINPKHLLIQYLYEGLCGTNHVMLDVASGGAFMDKTTTNGKALLKNIAGNT</sequence>
<protein>
    <submittedName>
        <fullName evidence="1">Uncharacterized protein</fullName>
    </submittedName>
</protein>
<dbReference type="Proteomes" id="UP000290289">
    <property type="component" value="Chromosome 13"/>
</dbReference>
<reference evidence="1 2" key="1">
    <citation type="submission" date="2018-10" db="EMBL/GenBank/DDBJ databases">
        <title>A high-quality apple genome assembly.</title>
        <authorList>
            <person name="Hu J."/>
        </authorList>
    </citation>
    <scope>NUCLEOTIDE SEQUENCE [LARGE SCALE GENOMIC DNA]</scope>
    <source>
        <strain evidence="2">cv. HFTH1</strain>
        <tissue evidence="1">Young leaf</tissue>
    </source>
</reference>
<keyword evidence="2" id="KW-1185">Reference proteome</keyword>
<comment type="caution">
    <text evidence="1">The sequence shown here is derived from an EMBL/GenBank/DDBJ whole genome shotgun (WGS) entry which is preliminary data.</text>
</comment>
<name>A0A498I9W6_MALDO</name>